<feature type="region of interest" description="Disordered" evidence="18">
    <location>
        <begin position="1104"/>
        <end position="1129"/>
    </location>
</feature>
<evidence type="ECO:0000313" key="22">
    <source>
        <dbReference type="Ensembl" id="ENSELUP00000049263.2"/>
    </source>
</evidence>
<keyword evidence="4" id="KW-0165">Cleavage on pair of basic residues</keyword>
<keyword evidence="8" id="KW-0677">Repeat</keyword>
<keyword evidence="23" id="KW-1185">Reference proteome</keyword>
<evidence type="ECO:0000256" key="7">
    <source>
        <dbReference type="ARBA" id="ARBA00022729"/>
    </source>
</evidence>
<evidence type="ECO:0000256" key="10">
    <source>
        <dbReference type="ARBA" id="ARBA00022889"/>
    </source>
</evidence>
<feature type="domain" description="Cadherin" evidence="21">
    <location>
        <begin position="375"/>
        <end position="486"/>
    </location>
</feature>
<dbReference type="GO" id="GO:0055113">
    <property type="term" value="P:epiboly involved in gastrulation with mouth forming second"/>
    <property type="evidence" value="ECO:0007669"/>
    <property type="project" value="UniProtKB-ARBA"/>
</dbReference>
<dbReference type="InterPro" id="IPR020894">
    <property type="entry name" value="Cadherin_CS"/>
</dbReference>
<evidence type="ECO:0000256" key="13">
    <source>
        <dbReference type="ARBA" id="ARBA00023136"/>
    </source>
</evidence>
<keyword evidence="10 16" id="KW-0130">Cell adhesion</keyword>
<evidence type="ECO:0000256" key="11">
    <source>
        <dbReference type="ARBA" id="ARBA00022949"/>
    </source>
</evidence>
<dbReference type="SMART" id="SM00112">
    <property type="entry name" value="CA"/>
    <property type="match status" value="4"/>
</dbReference>
<evidence type="ECO:0000256" key="15">
    <source>
        <dbReference type="PROSITE-ProRule" id="PRU00043"/>
    </source>
</evidence>
<dbReference type="Gene3D" id="2.60.40.60">
    <property type="entry name" value="Cadherins"/>
    <property type="match status" value="5"/>
</dbReference>
<keyword evidence="5 16" id="KW-0812">Transmembrane</keyword>
<dbReference type="PRINTS" id="PR01819">
    <property type="entry name" value="DESMOGLEIN"/>
</dbReference>
<dbReference type="PRINTS" id="PR00205">
    <property type="entry name" value="CADHERIN"/>
</dbReference>
<reference evidence="23" key="1">
    <citation type="journal article" date="2014" name="PLoS ONE">
        <title>The genome and linkage map of the northern pike (Esox lucius): conserved synteny revealed between the salmonid sister group and the Neoteleostei.</title>
        <authorList>
            <person name="Rondeau E.B."/>
            <person name="Minkley D.R."/>
            <person name="Leong J.S."/>
            <person name="Messmer A.M."/>
            <person name="Jantzen J.R."/>
            <person name="von Schalburg K.R."/>
            <person name="Lemon C."/>
            <person name="Bird N.H."/>
            <person name="Koop B.F."/>
        </authorList>
    </citation>
    <scope>NUCLEOTIDE SEQUENCE</scope>
</reference>
<dbReference type="Pfam" id="PF01049">
    <property type="entry name" value="CADH_Y-type_LIR"/>
    <property type="match status" value="1"/>
</dbReference>
<dbReference type="Gene3D" id="4.10.900.10">
    <property type="entry name" value="TCF3-CBD (Catenin binding domain)"/>
    <property type="match status" value="1"/>
</dbReference>
<dbReference type="GO" id="GO:0005886">
    <property type="term" value="C:plasma membrane"/>
    <property type="evidence" value="ECO:0007669"/>
    <property type="project" value="UniProtKB-SubCell"/>
</dbReference>
<reference evidence="22" key="4">
    <citation type="submission" date="2025-09" db="UniProtKB">
        <authorList>
            <consortium name="Ensembl"/>
        </authorList>
    </citation>
    <scope>IDENTIFICATION</scope>
</reference>
<evidence type="ECO:0000259" key="21">
    <source>
        <dbReference type="PROSITE" id="PS50268"/>
    </source>
</evidence>
<dbReference type="FunFam" id="2.60.40.60:FF:000068">
    <property type="entry name" value="Desmoglein 1"/>
    <property type="match status" value="1"/>
</dbReference>
<dbReference type="PROSITE" id="PS00232">
    <property type="entry name" value="CADHERIN_1"/>
    <property type="match status" value="2"/>
</dbReference>
<evidence type="ECO:0000256" key="17">
    <source>
        <dbReference type="RuleBase" id="RU004358"/>
    </source>
</evidence>
<dbReference type="PANTHER" id="PTHR24025:SF1">
    <property type="entry name" value="DESMOGLEIN-2"/>
    <property type="match status" value="1"/>
</dbReference>
<evidence type="ECO:0000256" key="20">
    <source>
        <dbReference type="SAM" id="SignalP"/>
    </source>
</evidence>
<dbReference type="PRINTS" id="PR01818">
    <property type="entry name" value="DESMOCADHERN"/>
</dbReference>
<keyword evidence="11" id="KW-0965">Cell junction</keyword>
<dbReference type="GO" id="GO:0007156">
    <property type="term" value="P:homophilic cell adhesion via plasma membrane adhesion molecules"/>
    <property type="evidence" value="ECO:0007669"/>
    <property type="project" value="InterPro"/>
</dbReference>
<evidence type="ECO:0000256" key="18">
    <source>
        <dbReference type="SAM" id="MobiDB-lite"/>
    </source>
</evidence>
<dbReference type="GO" id="GO:0030057">
    <property type="term" value="C:desmosome"/>
    <property type="evidence" value="ECO:0007669"/>
    <property type="project" value="UniProtKB-SubCell"/>
</dbReference>
<feature type="transmembrane region" description="Helical" evidence="19">
    <location>
        <begin position="601"/>
        <end position="624"/>
    </location>
</feature>
<organism evidence="22 23">
    <name type="scientific">Esox lucius</name>
    <name type="common">Northern pike</name>
    <dbReference type="NCBI Taxonomy" id="8010"/>
    <lineage>
        <taxon>Eukaryota</taxon>
        <taxon>Metazoa</taxon>
        <taxon>Chordata</taxon>
        <taxon>Craniata</taxon>
        <taxon>Vertebrata</taxon>
        <taxon>Euteleostomi</taxon>
        <taxon>Actinopterygii</taxon>
        <taxon>Neopterygii</taxon>
        <taxon>Teleostei</taxon>
        <taxon>Protacanthopterygii</taxon>
        <taxon>Esociformes</taxon>
        <taxon>Esocidae</taxon>
        <taxon>Esox</taxon>
    </lineage>
</organism>
<evidence type="ECO:0000256" key="6">
    <source>
        <dbReference type="ARBA" id="ARBA00022723"/>
    </source>
</evidence>
<comment type="function">
    <text evidence="17">A component of desmosome cell-cell junctions which are required for positive regulation of cellular adhesion. Involved in the interaction of plaque proteins and intermediate filaments mediating cell-cell adhesion.</text>
</comment>
<accession>A0A6Q2X785</accession>
<dbReference type="InterPro" id="IPR002126">
    <property type="entry name" value="Cadherin-like_dom"/>
</dbReference>
<dbReference type="PROSITE" id="PS50268">
    <property type="entry name" value="CADHERIN_2"/>
    <property type="match status" value="4"/>
</dbReference>
<dbReference type="GeneTree" id="ENSGT01030000234624"/>
<feature type="compositionally biased region" description="Low complexity" evidence="18">
    <location>
        <begin position="867"/>
        <end position="881"/>
    </location>
</feature>
<comment type="subcellular location">
    <subcellularLocation>
        <location evidence="2">Cell junction</location>
        <location evidence="2">Desmosome</location>
    </subcellularLocation>
    <subcellularLocation>
        <location evidence="1 16">Cell membrane</location>
        <topology evidence="1 16">Single-pass type I membrane protein</topology>
    </subcellularLocation>
</comment>
<dbReference type="Proteomes" id="UP000265140">
    <property type="component" value="Chromosome 3"/>
</dbReference>
<keyword evidence="12 19" id="KW-1133">Transmembrane helix</keyword>
<dbReference type="PANTHER" id="PTHR24025">
    <property type="entry name" value="DESMOGLEIN FAMILY MEMBER"/>
    <property type="match status" value="1"/>
</dbReference>
<dbReference type="GO" id="GO:0005509">
    <property type="term" value="F:calcium ion binding"/>
    <property type="evidence" value="ECO:0007669"/>
    <property type="project" value="UniProtKB-UniRule"/>
</dbReference>
<keyword evidence="7 20" id="KW-0732">Signal</keyword>
<sequence>MARVSIATVVLLLPFILTFVHVMAEQGSGLKLRRQKREWIIPPKKLSENRYYTDYIAKIRSDKQYNSTVIYSLTGNGADKDPVDLFRVNKDSGIVTIHGLLDREKKSHYNLFGVAKYADGSYAEKNIELKIIVEDMNDCPPVFAVGQIGSVMESSAAGTFVIKVNATDDDAPNTAFSQIRYSIEGISNSDGMFSINAQTGEILVQKITLDRETKDTYTLTIIGSDNNGKSGGNTGTGQVVIKILDINDNIPTLEKEYYEGEVEENTFKEVLRIQAIDLDQQFTDNWLAVFTIVSGNEAGYFNISTDSKTNEGIIWIQKPLDYEELTEISLVIRVSNKAEYYFGSSTSGSSGGDAAKNTYTAKIKVINQNEGPTFQPKVKVVTISEDSTTVTINKVITTYTAIDIDTRLTATNVRYAKLNDVDNWVSINEKTGNITLNKLPDRESIHLVNGTYNVVIIAVTNDLIAKTATGTIAIQVEDFNDHCPTLTATTTTMCLGKNAVYATAVDGDSFPNGAPFKFRVIQKDSNQKWTVENLNATTTILRDHAQLWPGYYKVDMEITDQQGKACAEVQTLNVAVCTCHEVNEVCLARQSDTNVTLGAPAILLLLLGLLLLLLVPLLLLFCLCGGAAAMGDFKAIPFDSKGGLITYHTEGQGEDKEVPLMRVPFGSDHGDIGSSIKNTDFQAGAGVGSGTGLGMGSGAGMGLGMRSGAEIRLGMRSEAGMGLGMGSGAGMGLGMGSGAGQVQYKRQINQYHENQVDSALGRGTTTMDYHRNAFSRNEGYNDGMALSEGFLEQYYSANAKSTAQNDHQKDSLLIYDYEGHGSPVGSVGCCSLLGGDDDLEFLNDLGPKFKTLAKICQGSMATEVETVHNSVHSSSSRPTTSTHKDFSRDVSLTGNTLITSASASNSSTQIQESLVRPVGSATISKVHVQENVGIPGQTLLIQQPNMYYTAAPMYVVENQPRLVLVDQRGGGGYVNAQAALGQMGLGMGQGMVHAGDLSGSQGMLLVERQVGVGGRGGSHGHIVMGGGQIPQGGGQTITRESNVEMRQTTTQGGHVLQGARVEAGGGFLRGSLSGSRNVLVVENRSGTAPAAQGSTGLGETQFTLHRGQGSSSTSSSVHGLEVTGEGVKV</sequence>
<reference evidence="22" key="2">
    <citation type="submission" date="2020-02" db="EMBL/GenBank/DDBJ databases">
        <title>Esox lucius (northern pike) genome, fEsoLuc1, primary haplotype.</title>
        <authorList>
            <person name="Myers G."/>
            <person name="Karagic N."/>
            <person name="Meyer A."/>
            <person name="Pippel M."/>
            <person name="Reichard M."/>
            <person name="Winkler S."/>
            <person name="Tracey A."/>
            <person name="Sims Y."/>
            <person name="Howe K."/>
            <person name="Rhie A."/>
            <person name="Formenti G."/>
            <person name="Durbin R."/>
            <person name="Fedrigo O."/>
            <person name="Jarvis E.D."/>
        </authorList>
    </citation>
    <scope>NUCLEOTIDE SEQUENCE [LARGE SCALE GENOMIC DNA]</scope>
</reference>
<feature type="domain" description="Cadherin" evidence="21">
    <location>
        <begin position="62"/>
        <end position="143"/>
    </location>
</feature>
<dbReference type="CDD" id="cd11304">
    <property type="entry name" value="Cadherin_repeat"/>
    <property type="match status" value="4"/>
</dbReference>
<keyword evidence="6" id="KW-0479">Metal-binding</keyword>
<feature type="chain" id="PRO_5044262635" description="Cadherin domain-containing protein" evidence="20">
    <location>
        <begin position="25"/>
        <end position="1129"/>
    </location>
</feature>
<dbReference type="GO" id="GO:0045216">
    <property type="term" value="P:cell-cell junction organization"/>
    <property type="evidence" value="ECO:0007669"/>
    <property type="project" value="UniProtKB-ARBA"/>
</dbReference>
<evidence type="ECO:0000256" key="14">
    <source>
        <dbReference type="ARBA" id="ARBA00023180"/>
    </source>
</evidence>
<evidence type="ECO:0000256" key="4">
    <source>
        <dbReference type="ARBA" id="ARBA00022685"/>
    </source>
</evidence>
<gene>
    <name evidence="22" type="primary">DSG2</name>
</gene>
<keyword evidence="3" id="KW-1003">Cell membrane</keyword>
<evidence type="ECO:0000313" key="23">
    <source>
        <dbReference type="Proteomes" id="UP000265140"/>
    </source>
</evidence>
<name>A0A6Q2X785_ESOLU</name>
<evidence type="ECO:0000256" key="9">
    <source>
        <dbReference type="ARBA" id="ARBA00022837"/>
    </source>
</evidence>
<dbReference type="FunFam" id="4.10.900.10:FF:000003">
    <property type="entry name" value="Desmoglein 1"/>
    <property type="match status" value="1"/>
</dbReference>
<dbReference type="Bgee" id="ENSELUG00000000788">
    <property type="expression patterns" value="Expressed in pharyngeal gill and 14 other cell types or tissues"/>
</dbReference>
<keyword evidence="14" id="KW-0325">Glycoprotein</keyword>
<dbReference type="Ensembl" id="ENSELUT00000082133.2">
    <property type="protein sequence ID" value="ENSELUP00000049263.2"/>
    <property type="gene ID" value="ENSELUG00000000788.3"/>
</dbReference>
<dbReference type="InterPro" id="IPR000233">
    <property type="entry name" value="Cadherin_Y-type_LIR"/>
</dbReference>
<evidence type="ECO:0000256" key="8">
    <source>
        <dbReference type="ARBA" id="ARBA00022737"/>
    </source>
</evidence>
<feature type="signal peptide" evidence="20">
    <location>
        <begin position="1"/>
        <end position="24"/>
    </location>
</feature>
<dbReference type="FunFam" id="2.60.40.60:FF:000011">
    <property type="entry name" value="Cadherin 1"/>
    <property type="match status" value="1"/>
</dbReference>
<proteinExistence type="predicted"/>
<dbReference type="Pfam" id="PF00028">
    <property type="entry name" value="Cadherin"/>
    <property type="match status" value="4"/>
</dbReference>
<dbReference type="InterPro" id="IPR027397">
    <property type="entry name" value="Catenin-bd_sf"/>
</dbReference>
<feature type="domain" description="Cadherin" evidence="21">
    <location>
        <begin position="150"/>
        <end position="253"/>
    </location>
</feature>
<evidence type="ECO:0000256" key="1">
    <source>
        <dbReference type="ARBA" id="ARBA00004251"/>
    </source>
</evidence>
<evidence type="ECO:0000256" key="19">
    <source>
        <dbReference type="SAM" id="Phobius"/>
    </source>
</evidence>
<dbReference type="FunFam" id="2.60.40.60:FF:000074">
    <property type="entry name" value="Desmoglein 4"/>
    <property type="match status" value="1"/>
</dbReference>
<protein>
    <recommendedName>
        <fullName evidence="21">Cadherin domain-containing protein</fullName>
    </recommendedName>
</protein>
<keyword evidence="13 19" id="KW-0472">Membrane</keyword>
<dbReference type="InterPro" id="IPR015919">
    <property type="entry name" value="Cadherin-like_sf"/>
</dbReference>
<feature type="domain" description="Cadherin" evidence="21">
    <location>
        <begin position="254"/>
        <end position="374"/>
    </location>
</feature>
<dbReference type="FunFam" id="2.60.40.60:FF:000031">
    <property type="entry name" value="Cadherin 3"/>
    <property type="match status" value="1"/>
</dbReference>
<dbReference type="SUPFAM" id="SSF49313">
    <property type="entry name" value="Cadherin-like"/>
    <property type="match status" value="5"/>
</dbReference>
<feature type="region of interest" description="Disordered" evidence="18">
    <location>
        <begin position="867"/>
        <end position="887"/>
    </location>
</feature>
<reference evidence="22" key="3">
    <citation type="submission" date="2025-08" db="UniProtKB">
        <authorList>
            <consortium name="Ensembl"/>
        </authorList>
    </citation>
    <scope>IDENTIFICATION</scope>
</reference>
<evidence type="ECO:0000256" key="3">
    <source>
        <dbReference type="ARBA" id="ARBA00022475"/>
    </source>
</evidence>
<evidence type="ECO:0000256" key="16">
    <source>
        <dbReference type="RuleBase" id="RU003318"/>
    </source>
</evidence>
<keyword evidence="9 15" id="KW-0106">Calcium</keyword>
<evidence type="ECO:0000256" key="5">
    <source>
        <dbReference type="ARBA" id="ARBA00022692"/>
    </source>
</evidence>
<evidence type="ECO:0000256" key="2">
    <source>
        <dbReference type="ARBA" id="ARBA00004568"/>
    </source>
</evidence>
<dbReference type="FunFam" id="2.60.40.60:FF:000083">
    <property type="entry name" value="Desmoglein 1"/>
    <property type="match status" value="1"/>
</dbReference>
<dbReference type="InterPro" id="IPR009122">
    <property type="entry name" value="Desmosomal_cadherin"/>
</dbReference>
<dbReference type="InterPro" id="IPR050971">
    <property type="entry name" value="Cadherin-domain_protein"/>
</dbReference>
<evidence type="ECO:0000256" key="12">
    <source>
        <dbReference type="ARBA" id="ARBA00022989"/>
    </source>
</evidence>
<dbReference type="AlphaFoldDB" id="A0A6Q2X785"/>